<dbReference type="GeneID" id="17260849"/>
<dbReference type="GO" id="GO:0071949">
    <property type="term" value="F:FAD binding"/>
    <property type="evidence" value="ECO:0007669"/>
    <property type="project" value="InterPro"/>
</dbReference>
<dbReference type="SUPFAM" id="SSF56176">
    <property type="entry name" value="FAD-binding/transporter-associated domain-like"/>
    <property type="match status" value="1"/>
</dbReference>
<accession>A0A0D3ITH9</accession>
<dbReference type="PROSITE" id="PS51387">
    <property type="entry name" value="FAD_PCMH"/>
    <property type="match status" value="1"/>
</dbReference>
<dbReference type="Proteomes" id="UP000013827">
    <property type="component" value="Unassembled WGS sequence"/>
</dbReference>
<dbReference type="KEGG" id="ehx:EMIHUDRAFT_420465"/>
<proteinExistence type="predicted"/>
<dbReference type="InterPro" id="IPR016169">
    <property type="entry name" value="FAD-bd_PCMH_sub2"/>
</dbReference>
<evidence type="ECO:0000259" key="1">
    <source>
        <dbReference type="PROSITE" id="PS51387"/>
    </source>
</evidence>
<dbReference type="InterPro" id="IPR036318">
    <property type="entry name" value="FAD-bd_PCMH-like_sf"/>
</dbReference>
<dbReference type="AlphaFoldDB" id="A0A0D3ITH9"/>
<sequence>MISPRSLFPSKRNPLHFYQKKIRGKKKKDKLGATLTDESVASSTLTDDDIVSNPSPVVGRRLDLPPRLWTNDPTPSAAARAFPHLPIQDWPKDHPDYIVPVEDRSNIVVSDFKEVSCEAELLEVMRCASGIRIISSGWSWNRMIQADPDVPGACNVVFTRSMSTHMEVDVANKRAIVSAGLQIADFVWQLEWDCVDLEWPAKGLCFTKTVSQCFGGFIGTNVHHSYTPTAFDWVEALWLAVYIGGEPQIVRASRNERRDLFESAFGICGITGIIVKVELRLRQTTYWDVTTSRLPLTRSRPACGRAAPWDTEQMKGLLLQITQDSDGQPRPTVSPVNGSMVIFETDQGRNFVRVVSPAVPNDEGQAEAGGEVAASPTTGSRMLSCLPAFSSCLPSPPACVPRCVPAVAAKLSTALIYDFFAGQLKKNSTTPQTFYEANSWTSGRVRTVRKSEVAISDSLFHGWTPGDAPGLDFSMDVRRSDWEKYVEVAAPLLAAAPALLCVVRLTPKACGMLPESNATNATEDAIVVEFFISQARPLDFDCCLPQHQWLERLLDALDCCGIPLRVHPGKAPFGSGSKADCLVRRPIFANSLSLPQRRMIHKLCCEYDPEGVFNRGKVKIEDMYNLRCGGSREDPSRWLGGASACE</sequence>
<protein>
    <recommendedName>
        <fullName evidence="1">FAD-binding PCMH-type domain-containing protein</fullName>
    </recommendedName>
</protein>
<dbReference type="HOGENOM" id="CLU_424197_0_0_1"/>
<keyword evidence="3" id="KW-1185">Reference proteome</keyword>
<dbReference type="PaxDb" id="2903-EOD14564"/>
<dbReference type="InterPro" id="IPR016166">
    <property type="entry name" value="FAD-bd_PCMH"/>
</dbReference>
<organism evidence="2 3">
    <name type="scientific">Emiliania huxleyi (strain CCMP1516)</name>
    <dbReference type="NCBI Taxonomy" id="280463"/>
    <lineage>
        <taxon>Eukaryota</taxon>
        <taxon>Haptista</taxon>
        <taxon>Haptophyta</taxon>
        <taxon>Prymnesiophyceae</taxon>
        <taxon>Isochrysidales</taxon>
        <taxon>Noelaerhabdaceae</taxon>
        <taxon>Emiliania</taxon>
    </lineage>
</organism>
<evidence type="ECO:0000313" key="3">
    <source>
        <dbReference type="Proteomes" id="UP000013827"/>
    </source>
</evidence>
<feature type="domain" description="FAD-binding PCMH-type" evidence="1">
    <location>
        <begin position="101"/>
        <end position="284"/>
    </location>
</feature>
<name>A0A0D3ITH9_EMIH1</name>
<dbReference type="RefSeq" id="XP_005766993.1">
    <property type="nucleotide sequence ID" value="XM_005766936.1"/>
</dbReference>
<dbReference type="EnsemblProtists" id="EOD14564">
    <property type="protein sequence ID" value="EOD14564"/>
    <property type="gene ID" value="EMIHUDRAFT_420465"/>
</dbReference>
<evidence type="ECO:0000313" key="2">
    <source>
        <dbReference type="EnsemblProtists" id="EOD14564"/>
    </source>
</evidence>
<dbReference type="Gene3D" id="3.30.465.10">
    <property type="match status" value="1"/>
</dbReference>
<reference evidence="2" key="2">
    <citation type="submission" date="2024-10" db="UniProtKB">
        <authorList>
            <consortium name="EnsemblProtists"/>
        </authorList>
    </citation>
    <scope>IDENTIFICATION</scope>
</reference>
<reference evidence="3" key="1">
    <citation type="journal article" date="2013" name="Nature">
        <title>Pan genome of the phytoplankton Emiliania underpins its global distribution.</title>
        <authorList>
            <person name="Read B.A."/>
            <person name="Kegel J."/>
            <person name="Klute M.J."/>
            <person name="Kuo A."/>
            <person name="Lefebvre S.C."/>
            <person name="Maumus F."/>
            <person name="Mayer C."/>
            <person name="Miller J."/>
            <person name="Monier A."/>
            <person name="Salamov A."/>
            <person name="Young J."/>
            <person name="Aguilar M."/>
            <person name="Claverie J.M."/>
            <person name="Frickenhaus S."/>
            <person name="Gonzalez K."/>
            <person name="Herman E.K."/>
            <person name="Lin Y.C."/>
            <person name="Napier J."/>
            <person name="Ogata H."/>
            <person name="Sarno A.F."/>
            <person name="Shmutz J."/>
            <person name="Schroeder D."/>
            <person name="de Vargas C."/>
            <person name="Verret F."/>
            <person name="von Dassow P."/>
            <person name="Valentin K."/>
            <person name="Van de Peer Y."/>
            <person name="Wheeler G."/>
            <person name="Dacks J.B."/>
            <person name="Delwiche C.F."/>
            <person name="Dyhrman S.T."/>
            <person name="Glockner G."/>
            <person name="John U."/>
            <person name="Richards T."/>
            <person name="Worden A.Z."/>
            <person name="Zhang X."/>
            <person name="Grigoriev I.V."/>
            <person name="Allen A.E."/>
            <person name="Bidle K."/>
            <person name="Borodovsky M."/>
            <person name="Bowler C."/>
            <person name="Brownlee C."/>
            <person name="Cock J.M."/>
            <person name="Elias M."/>
            <person name="Gladyshev V.N."/>
            <person name="Groth M."/>
            <person name="Guda C."/>
            <person name="Hadaegh A."/>
            <person name="Iglesias-Rodriguez M.D."/>
            <person name="Jenkins J."/>
            <person name="Jones B.M."/>
            <person name="Lawson T."/>
            <person name="Leese F."/>
            <person name="Lindquist E."/>
            <person name="Lobanov A."/>
            <person name="Lomsadze A."/>
            <person name="Malik S.B."/>
            <person name="Marsh M.E."/>
            <person name="Mackinder L."/>
            <person name="Mock T."/>
            <person name="Mueller-Roeber B."/>
            <person name="Pagarete A."/>
            <person name="Parker M."/>
            <person name="Probert I."/>
            <person name="Quesneville H."/>
            <person name="Raines C."/>
            <person name="Rensing S.A."/>
            <person name="Riano-Pachon D.M."/>
            <person name="Richier S."/>
            <person name="Rokitta S."/>
            <person name="Shiraiwa Y."/>
            <person name="Soanes D.M."/>
            <person name="van der Giezen M."/>
            <person name="Wahlund T.M."/>
            <person name="Williams B."/>
            <person name="Wilson W."/>
            <person name="Wolfe G."/>
            <person name="Wurch L.L."/>
        </authorList>
    </citation>
    <scope>NUCLEOTIDE SEQUENCE</scope>
</reference>